<accession>A0ABY3ESV1</accession>
<gene>
    <name evidence="1" type="ORF">FGG12_06110</name>
</gene>
<dbReference type="EMBL" id="VCIZ01000002">
    <property type="protein sequence ID" value="TSP14041.1"/>
    <property type="molecule type" value="Genomic_DNA"/>
</dbReference>
<proteinExistence type="predicted"/>
<comment type="caution">
    <text evidence="1">The sequence shown here is derived from an EMBL/GenBank/DDBJ whole genome shotgun (WGS) entry which is preliminary data.</text>
</comment>
<name>A0ABY3ESV1_9BURK</name>
<dbReference type="RefSeq" id="WP_144196736.1">
    <property type="nucleotide sequence ID" value="NZ_VCIZ01000002.1"/>
</dbReference>
<evidence type="ECO:0000313" key="1">
    <source>
        <dbReference type="EMBL" id="TSP14041.1"/>
    </source>
</evidence>
<sequence length="80" mass="8972">MSNEITYTYHFYRGQDDSAGLGSFVMTTPLPHLAQGVQIVPPFEEDETWTVNSITMIPVVEDEKVKAIEVEVSVSPWLAE</sequence>
<protein>
    <submittedName>
        <fullName evidence="1">Uncharacterized protein</fullName>
    </submittedName>
</protein>
<reference evidence="1 2" key="1">
    <citation type="submission" date="2019-05" db="EMBL/GenBank/DDBJ databases">
        <title>Whole genome sequence analysis of Cupriavidus campinensis S14E4C strain.</title>
        <authorList>
            <person name="Abbaszade G."/>
            <person name="Szabo A."/>
            <person name="Toumi M."/>
            <person name="Toth E."/>
        </authorList>
    </citation>
    <scope>NUCLEOTIDE SEQUENCE [LARGE SCALE GENOMIC DNA]</scope>
    <source>
        <strain evidence="1 2">S14E4C</strain>
    </source>
</reference>
<evidence type="ECO:0000313" key="2">
    <source>
        <dbReference type="Proteomes" id="UP000318943"/>
    </source>
</evidence>
<dbReference type="Proteomes" id="UP000318943">
    <property type="component" value="Unassembled WGS sequence"/>
</dbReference>
<keyword evidence="2" id="KW-1185">Reference proteome</keyword>
<organism evidence="1 2">
    <name type="scientific">Cupriavidus campinensis</name>
    <dbReference type="NCBI Taxonomy" id="151783"/>
    <lineage>
        <taxon>Bacteria</taxon>
        <taxon>Pseudomonadati</taxon>
        <taxon>Pseudomonadota</taxon>
        <taxon>Betaproteobacteria</taxon>
        <taxon>Burkholderiales</taxon>
        <taxon>Burkholderiaceae</taxon>
        <taxon>Cupriavidus</taxon>
    </lineage>
</organism>